<proteinExistence type="predicted"/>
<keyword evidence="2" id="KW-1185">Reference proteome</keyword>
<protein>
    <submittedName>
        <fullName evidence="1">Uncharacterized protein</fullName>
    </submittedName>
</protein>
<dbReference type="EMBL" id="JAACXV010013449">
    <property type="protein sequence ID" value="KAF7273395.1"/>
    <property type="molecule type" value="Genomic_DNA"/>
</dbReference>
<evidence type="ECO:0000313" key="2">
    <source>
        <dbReference type="Proteomes" id="UP000625711"/>
    </source>
</evidence>
<gene>
    <name evidence="1" type="ORF">GWI33_013892</name>
</gene>
<accession>A0A834I2U8</accession>
<feature type="non-terminal residue" evidence="1">
    <location>
        <position position="1"/>
    </location>
</feature>
<dbReference type="Proteomes" id="UP000625711">
    <property type="component" value="Unassembled WGS sequence"/>
</dbReference>
<organism evidence="1 2">
    <name type="scientific">Rhynchophorus ferrugineus</name>
    <name type="common">Red palm weevil</name>
    <name type="synonym">Curculio ferrugineus</name>
    <dbReference type="NCBI Taxonomy" id="354439"/>
    <lineage>
        <taxon>Eukaryota</taxon>
        <taxon>Metazoa</taxon>
        <taxon>Ecdysozoa</taxon>
        <taxon>Arthropoda</taxon>
        <taxon>Hexapoda</taxon>
        <taxon>Insecta</taxon>
        <taxon>Pterygota</taxon>
        <taxon>Neoptera</taxon>
        <taxon>Endopterygota</taxon>
        <taxon>Coleoptera</taxon>
        <taxon>Polyphaga</taxon>
        <taxon>Cucujiformia</taxon>
        <taxon>Curculionidae</taxon>
        <taxon>Dryophthorinae</taxon>
        <taxon>Rhynchophorus</taxon>
    </lineage>
</organism>
<name>A0A834I2U8_RHYFE</name>
<dbReference type="AlphaFoldDB" id="A0A834I2U8"/>
<sequence>EKSTYTHVTGRIPPSKAGTPLCRRFFARTGPTVAVRSNPVAVAATGYAAGLSVHWSGRRQRSNSVAEHRMRWRRLVAHPAAIKKVHLAYACVQHKRQLLH</sequence>
<comment type="caution">
    <text evidence="1">The sequence shown here is derived from an EMBL/GenBank/DDBJ whole genome shotgun (WGS) entry which is preliminary data.</text>
</comment>
<reference evidence="1" key="1">
    <citation type="submission" date="2020-08" db="EMBL/GenBank/DDBJ databases">
        <title>Genome sequencing and assembly of the red palm weevil Rhynchophorus ferrugineus.</title>
        <authorList>
            <person name="Dias G.B."/>
            <person name="Bergman C.M."/>
            <person name="Manee M."/>
        </authorList>
    </citation>
    <scope>NUCLEOTIDE SEQUENCE</scope>
    <source>
        <strain evidence="1">AA-2017</strain>
        <tissue evidence="1">Whole larva</tissue>
    </source>
</reference>
<evidence type="ECO:0000313" key="1">
    <source>
        <dbReference type="EMBL" id="KAF7273395.1"/>
    </source>
</evidence>